<organism evidence="2 3">
    <name type="scientific">Rachicladosporium monterosium</name>
    <dbReference type="NCBI Taxonomy" id="1507873"/>
    <lineage>
        <taxon>Eukaryota</taxon>
        <taxon>Fungi</taxon>
        <taxon>Dikarya</taxon>
        <taxon>Ascomycota</taxon>
        <taxon>Pezizomycotina</taxon>
        <taxon>Dothideomycetes</taxon>
        <taxon>Dothideomycetidae</taxon>
        <taxon>Cladosporiales</taxon>
        <taxon>Cladosporiaceae</taxon>
        <taxon>Rachicladosporium</taxon>
    </lineage>
</organism>
<evidence type="ECO:0000313" key="3">
    <source>
        <dbReference type="Proteomes" id="UP001308179"/>
    </source>
</evidence>
<accession>A0ABR0L5X2</accession>
<evidence type="ECO:0000313" key="2">
    <source>
        <dbReference type="EMBL" id="KAK5143461.1"/>
    </source>
</evidence>
<comment type="caution">
    <text evidence="2">The sequence shown here is derived from an EMBL/GenBank/DDBJ whole genome shotgun (WGS) entry which is preliminary data.</text>
</comment>
<dbReference type="Proteomes" id="UP001308179">
    <property type="component" value="Unassembled WGS sequence"/>
</dbReference>
<dbReference type="EMBL" id="JAVRRR010000312">
    <property type="protein sequence ID" value="KAK5143461.1"/>
    <property type="molecule type" value="Genomic_DNA"/>
</dbReference>
<evidence type="ECO:0000256" key="1">
    <source>
        <dbReference type="SAM" id="MobiDB-lite"/>
    </source>
</evidence>
<gene>
    <name evidence="2" type="ORF">LTR32_004405</name>
</gene>
<proteinExistence type="predicted"/>
<reference evidence="2 3" key="1">
    <citation type="submission" date="2023-08" db="EMBL/GenBank/DDBJ databases">
        <title>Black Yeasts Isolated from many extreme environments.</title>
        <authorList>
            <person name="Coleine C."/>
            <person name="Stajich J.E."/>
            <person name="Selbmann L."/>
        </authorList>
    </citation>
    <scope>NUCLEOTIDE SEQUENCE [LARGE SCALE GENOMIC DNA]</scope>
    <source>
        <strain evidence="2 3">CCFEE 5386</strain>
    </source>
</reference>
<sequence length="105" mass="11451">MAQERDPQREWFRTVTEYAILLLPPSLLHSQPPPGRYLAAAPKWTHAGGRRRGTASTPGGDEASSPTRRRLNVSGAESDGIYELAKITELSGTDFPRTAESDGTD</sequence>
<keyword evidence="3" id="KW-1185">Reference proteome</keyword>
<feature type="region of interest" description="Disordered" evidence="1">
    <location>
        <begin position="26"/>
        <end position="76"/>
    </location>
</feature>
<protein>
    <submittedName>
        <fullName evidence="2">Uncharacterized protein</fullName>
    </submittedName>
</protein>
<name>A0ABR0L5X2_9PEZI</name>